<keyword evidence="1" id="KW-0677">Repeat</keyword>
<dbReference type="SMART" id="SM00228">
    <property type="entry name" value="PDZ"/>
    <property type="match status" value="2"/>
</dbReference>
<gene>
    <name evidence="4" type="ORF">HPB52_018425</name>
</gene>
<feature type="compositionally biased region" description="Polar residues" evidence="2">
    <location>
        <begin position="354"/>
        <end position="371"/>
    </location>
</feature>
<evidence type="ECO:0000259" key="3">
    <source>
        <dbReference type="PROSITE" id="PS50106"/>
    </source>
</evidence>
<reference evidence="4" key="1">
    <citation type="journal article" date="2020" name="Cell">
        <title>Large-Scale Comparative Analyses of Tick Genomes Elucidate Their Genetic Diversity and Vector Capacities.</title>
        <authorList>
            <consortium name="Tick Genome and Microbiome Consortium (TIGMIC)"/>
            <person name="Jia N."/>
            <person name="Wang J."/>
            <person name="Shi W."/>
            <person name="Du L."/>
            <person name="Sun Y."/>
            <person name="Zhan W."/>
            <person name="Jiang J.F."/>
            <person name="Wang Q."/>
            <person name="Zhang B."/>
            <person name="Ji P."/>
            <person name="Bell-Sakyi L."/>
            <person name="Cui X.M."/>
            <person name="Yuan T.T."/>
            <person name="Jiang B.G."/>
            <person name="Yang W.F."/>
            <person name="Lam T.T."/>
            <person name="Chang Q.C."/>
            <person name="Ding S.J."/>
            <person name="Wang X.J."/>
            <person name="Zhu J.G."/>
            <person name="Ruan X.D."/>
            <person name="Zhao L."/>
            <person name="Wei J.T."/>
            <person name="Ye R.Z."/>
            <person name="Que T.C."/>
            <person name="Du C.H."/>
            <person name="Zhou Y.H."/>
            <person name="Cheng J.X."/>
            <person name="Dai P.F."/>
            <person name="Guo W.B."/>
            <person name="Han X.H."/>
            <person name="Huang E.J."/>
            <person name="Li L.F."/>
            <person name="Wei W."/>
            <person name="Gao Y.C."/>
            <person name="Liu J.Z."/>
            <person name="Shao H.Z."/>
            <person name="Wang X."/>
            <person name="Wang C.C."/>
            <person name="Yang T.C."/>
            <person name="Huo Q.B."/>
            <person name="Li W."/>
            <person name="Chen H.Y."/>
            <person name="Chen S.E."/>
            <person name="Zhou L.G."/>
            <person name="Ni X.B."/>
            <person name="Tian J.H."/>
            <person name="Sheng Y."/>
            <person name="Liu T."/>
            <person name="Pan Y.S."/>
            <person name="Xia L.Y."/>
            <person name="Li J."/>
            <person name="Zhao F."/>
            <person name="Cao W.C."/>
        </authorList>
    </citation>
    <scope>NUCLEOTIDE SEQUENCE</scope>
    <source>
        <strain evidence="4">Rsan-2018</strain>
    </source>
</reference>
<feature type="compositionally biased region" description="Low complexity" evidence="2">
    <location>
        <begin position="591"/>
        <end position="600"/>
    </location>
</feature>
<dbReference type="EMBL" id="JABSTV010001255">
    <property type="protein sequence ID" value="KAH7936109.1"/>
    <property type="molecule type" value="Genomic_DNA"/>
</dbReference>
<keyword evidence="5" id="KW-1185">Reference proteome</keyword>
<dbReference type="AlphaFoldDB" id="A0A9D4SPI1"/>
<evidence type="ECO:0000313" key="4">
    <source>
        <dbReference type="EMBL" id="KAH7936109.1"/>
    </source>
</evidence>
<accession>A0A9D4SPI1</accession>
<feature type="region of interest" description="Disordered" evidence="2">
    <location>
        <begin position="566"/>
        <end position="600"/>
    </location>
</feature>
<evidence type="ECO:0000313" key="5">
    <source>
        <dbReference type="Proteomes" id="UP000821837"/>
    </source>
</evidence>
<dbReference type="SUPFAM" id="SSF50156">
    <property type="entry name" value="PDZ domain-like"/>
    <property type="match status" value="2"/>
</dbReference>
<feature type="region of interest" description="Disordered" evidence="2">
    <location>
        <begin position="17"/>
        <end position="49"/>
    </location>
</feature>
<feature type="compositionally biased region" description="Basic and acidic residues" evidence="2">
    <location>
        <begin position="403"/>
        <end position="424"/>
    </location>
</feature>
<dbReference type="InterPro" id="IPR001478">
    <property type="entry name" value="PDZ"/>
</dbReference>
<dbReference type="InterPro" id="IPR051067">
    <property type="entry name" value="NHER"/>
</dbReference>
<proteinExistence type="predicted"/>
<evidence type="ECO:0000256" key="1">
    <source>
        <dbReference type="ARBA" id="ARBA00022737"/>
    </source>
</evidence>
<dbReference type="GO" id="GO:0016324">
    <property type="term" value="C:apical plasma membrane"/>
    <property type="evidence" value="ECO:0007669"/>
    <property type="project" value="TreeGrafter"/>
</dbReference>
<dbReference type="GO" id="GO:0043495">
    <property type="term" value="F:protein-membrane adaptor activity"/>
    <property type="evidence" value="ECO:0007669"/>
    <property type="project" value="TreeGrafter"/>
</dbReference>
<sequence>MLASFWPSKPGDIQIIERNSGASLGSSSSSSADQPQRGAPSPPAVAPPSKVVSLPAGAPAARLCHLVRRSDFDGYGFNLHADKQRKLQYVGAVDPGSPAEAAGLRANDTIVEVNGVNVEGTNHRDIVERIKSVPNETRLLVVDDGTAAWYREHGIAIRGDLPNVIQLSSVKAAARRSSKPAAVAQEVAAVPHSNVQETAPAPVVHDGLRLCHLSKWPNFDGYGFNLHADKKRQGHFIGQVDLGSPAELGGLRKNDKLLEAISDVTQGPSTIGSTPPDDAVGKPPRVKQGKPSKSSNQASNAPANVTGRETSREAEPPDMTTSSSATAQAKQRAPPKAVTCAPTLLKNDKRISEKNQLTDQAAEQPSDHFTSQANGQANGQAAVTAGVLDNQRRDTQPSYVNRGLRDDSRTEPRSKTRDGNRTREGPPSPPRFSHRHQQQSPNDAYGWFPQNDFVSAMSDGYAWPFADPQQPWFPYSAPFPPACGLFPPPYAAPAAAYPPPFNPYPQYPYVPYQPRAVYWPPQAPPYAPMSAYYGYPVAACPPPHHPDLAYPSPHWTFPPFASAVPTGLASQERTGEHPLASADGQAGGQTTGCATTKSQK</sequence>
<organism evidence="4 5">
    <name type="scientific">Rhipicephalus sanguineus</name>
    <name type="common">Brown dog tick</name>
    <name type="synonym">Ixodes sanguineus</name>
    <dbReference type="NCBI Taxonomy" id="34632"/>
    <lineage>
        <taxon>Eukaryota</taxon>
        <taxon>Metazoa</taxon>
        <taxon>Ecdysozoa</taxon>
        <taxon>Arthropoda</taxon>
        <taxon>Chelicerata</taxon>
        <taxon>Arachnida</taxon>
        <taxon>Acari</taxon>
        <taxon>Parasitiformes</taxon>
        <taxon>Ixodida</taxon>
        <taxon>Ixodoidea</taxon>
        <taxon>Ixodidae</taxon>
        <taxon>Rhipicephalinae</taxon>
        <taxon>Rhipicephalus</taxon>
        <taxon>Rhipicephalus</taxon>
    </lineage>
</organism>
<feature type="compositionally biased region" description="Polar residues" evidence="2">
    <location>
        <begin position="291"/>
        <end position="303"/>
    </location>
</feature>
<dbReference type="PROSITE" id="PS50106">
    <property type="entry name" value="PDZ"/>
    <property type="match status" value="1"/>
</dbReference>
<dbReference type="PANTHER" id="PTHR14191:SF28">
    <property type="entry name" value="GH04176P-RELATED"/>
    <property type="match status" value="1"/>
</dbReference>
<dbReference type="GO" id="GO:0072659">
    <property type="term" value="P:protein localization to plasma membrane"/>
    <property type="evidence" value="ECO:0007669"/>
    <property type="project" value="TreeGrafter"/>
</dbReference>
<dbReference type="PANTHER" id="PTHR14191">
    <property type="entry name" value="PDZ DOMAIN CONTAINING PROTEIN"/>
    <property type="match status" value="1"/>
</dbReference>
<protein>
    <recommendedName>
        <fullName evidence="3">PDZ domain-containing protein</fullName>
    </recommendedName>
</protein>
<evidence type="ECO:0000256" key="2">
    <source>
        <dbReference type="SAM" id="MobiDB-lite"/>
    </source>
</evidence>
<feature type="region of interest" description="Disordered" evidence="2">
    <location>
        <begin position="264"/>
        <end position="443"/>
    </location>
</feature>
<feature type="compositionally biased region" description="Polar residues" evidence="2">
    <location>
        <begin position="264"/>
        <end position="273"/>
    </location>
</feature>
<feature type="compositionally biased region" description="Low complexity" evidence="2">
    <location>
        <begin position="372"/>
        <end position="387"/>
    </location>
</feature>
<dbReference type="VEuPathDB" id="VectorBase:RSAN_046295"/>
<dbReference type="Proteomes" id="UP000821837">
    <property type="component" value="Unassembled WGS sequence"/>
</dbReference>
<comment type="caution">
    <text evidence="4">The sequence shown here is derived from an EMBL/GenBank/DDBJ whole genome shotgun (WGS) entry which is preliminary data.</text>
</comment>
<feature type="compositionally biased region" description="Polar residues" evidence="2">
    <location>
        <begin position="319"/>
        <end position="329"/>
    </location>
</feature>
<dbReference type="InterPro" id="IPR036034">
    <property type="entry name" value="PDZ_sf"/>
</dbReference>
<dbReference type="Gene3D" id="2.30.42.10">
    <property type="match status" value="2"/>
</dbReference>
<dbReference type="Pfam" id="PF00595">
    <property type="entry name" value="PDZ"/>
    <property type="match status" value="1"/>
</dbReference>
<reference evidence="4" key="2">
    <citation type="submission" date="2021-09" db="EMBL/GenBank/DDBJ databases">
        <authorList>
            <person name="Jia N."/>
            <person name="Wang J."/>
            <person name="Shi W."/>
            <person name="Du L."/>
            <person name="Sun Y."/>
            <person name="Zhan W."/>
            <person name="Jiang J."/>
            <person name="Wang Q."/>
            <person name="Zhang B."/>
            <person name="Ji P."/>
            <person name="Sakyi L.B."/>
            <person name="Cui X."/>
            <person name="Yuan T."/>
            <person name="Jiang B."/>
            <person name="Yang W."/>
            <person name="Lam T.T.-Y."/>
            <person name="Chang Q."/>
            <person name="Ding S."/>
            <person name="Wang X."/>
            <person name="Zhu J."/>
            <person name="Ruan X."/>
            <person name="Zhao L."/>
            <person name="Wei J."/>
            <person name="Que T."/>
            <person name="Du C."/>
            <person name="Cheng J."/>
            <person name="Dai P."/>
            <person name="Han X."/>
            <person name="Huang E."/>
            <person name="Gao Y."/>
            <person name="Liu J."/>
            <person name="Shao H."/>
            <person name="Ye R."/>
            <person name="Li L."/>
            <person name="Wei W."/>
            <person name="Wang X."/>
            <person name="Wang C."/>
            <person name="Huo Q."/>
            <person name="Li W."/>
            <person name="Guo W."/>
            <person name="Chen H."/>
            <person name="Chen S."/>
            <person name="Zhou L."/>
            <person name="Zhou L."/>
            <person name="Ni X."/>
            <person name="Tian J."/>
            <person name="Zhou Y."/>
            <person name="Sheng Y."/>
            <person name="Liu T."/>
            <person name="Pan Y."/>
            <person name="Xia L."/>
            <person name="Li J."/>
            <person name="Zhao F."/>
            <person name="Cao W."/>
        </authorList>
    </citation>
    <scope>NUCLEOTIDE SEQUENCE</scope>
    <source>
        <strain evidence="4">Rsan-2018</strain>
        <tissue evidence="4">Larvae</tissue>
    </source>
</reference>
<dbReference type="CDD" id="cd06768">
    <property type="entry name" value="PDZ_NHERF-like"/>
    <property type="match status" value="2"/>
</dbReference>
<feature type="compositionally biased region" description="Low complexity" evidence="2">
    <location>
        <begin position="20"/>
        <end position="32"/>
    </location>
</feature>
<feature type="domain" description="PDZ" evidence="3">
    <location>
        <begin position="63"/>
        <end position="145"/>
    </location>
</feature>
<name>A0A9D4SPI1_RHISA</name>